<gene>
    <name evidence="2" type="ORF">PsAD2_04514</name>
</gene>
<protein>
    <submittedName>
        <fullName evidence="2">ABC-2 family transporter protein</fullName>
    </submittedName>
</protein>
<dbReference type="AlphaFoldDB" id="A0A165T197"/>
<name>A0A165T197_9HYPH</name>
<sequence>MNAILAFARTEFRIARRNRLLRAAVTIMVLFSCALTLLGSGATGDLGVDLMTASSASLATLSVYIVPLLALLMTFDSIAGEMERGTLPLMLTYPAPRLSMITGKFLAHLAALAVALTLGFGATVVVAAATGGVTAESVFVLLRLIGGALLLGSAFLGLGYALSAWTQATGAAAGYAIGTWLVFVVLYDVALLAGLMVDASGGTFTKDFFPWLLVANPADAFRLVTLPSGQAAELASGIVSSTAASGFAPLISLLLWPIGALTLAWASVQRISL</sequence>
<keyword evidence="1" id="KW-0472">Membrane</keyword>
<feature type="transmembrane region" description="Helical" evidence="1">
    <location>
        <begin position="247"/>
        <end position="268"/>
    </location>
</feature>
<dbReference type="EMBL" id="LMCB01000159">
    <property type="protein sequence ID" value="KZL05159.1"/>
    <property type="molecule type" value="Genomic_DNA"/>
</dbReference>
<dbReference type="PATRIC" id="fig|989403.3.peg.4946"/>
<feature type="transmembrane region" description="Helical" evidence="1">
    <location>
        <begin position="50"/>
        <end position="75"/>
    </location>
</feature>
<evidence type="ECO:0000313" key="3">
    <source>
        <dbReference type="Proteomes" id="UP000076577"/>
    </source>
</evidence>
<dbReference type="GO" id="GO:0140359">
    <property type="term" value="F:ABC-type transporter activity"/>
    <property type="evidence" value="ECO:0007669"/>
    <property type="project" value="InterPro"/>
</dbReference>
<feature type="transmembrane region" description="Helical" evidence="1">
    <location>
        <begin position="20"/>
        <end position="38"/>
    </location>
</feature>
<dbReference type="Proteomes" id="UP000076577">
    <property type="component" value="Unassembled WGS sequence"/>
</dbReference>
<accession>A0A165T197</accession>
<keyword evidence="1" id="KW-1133">Transmembrane helix</keyword>
<dbReference type="PANTHER" id="PTHR43471:SF1">
    <property type="entry name" value="ABC TRANSPORTER PERMEASE PROTEIN NOSY-RELATED"/>
    <property type="match status" value="1"/>
</dbReference>
<dbReference type="STRING" id="989403.SAMN05421798_11176"/>
<reference evidence="2 3" key="1">
    <citation type="journal article" date="2016" name="Front. Microbiol.">
        <title>Comparative Genomic Analysis Reveals a Diverse Repertoire of Genes Involved in Prokaryote-Eukaryote Interactions within the Pseudovibrio Genus.</title>
        <authorList>
            <person name="Romano S."/>
            <person name="Fernandez-Guerra A."/>
            <person name="Reen F.J."/>
            <person name="Glockner F.O."/>
            <person name="Crowley S.P."/>
            <person name="O'Sullivan O."/>
            <person name="Cotter P.D."/>
            <person name="Adams C."/>
            <person name="Dobson A.D."/>
            <person name="O'Gara F."/>
        </authorList>
    </citation>
    <scope>NUCLEOTIDE SEQUENCE [LARGE SCALE GENOMIC DNA]</scope>
    <source>
        <strain evidence="2 3">Ad2</strain>
    </source>
</reference>
<dbReference type="GO" id="GO:0005886">
    <property type="term" value="C:plasma membrane"/>
    <property type="evidence" value="ECO:0007669"/>
    <property type="project" value="UniProtKB-SubCell"/>
</dbReference>
<feature type="transmembrane region" description="Helical" evidence="1">
    <location>
        <begin position="105"/>
        <end position="128"/>
    </location>
</feature>
<keyword evidence="1" id="KW-0812">Transmembrane</keyword>
<organism evidence="2 3">
    <name type="scientific">Pseudovibrio axinellae</name>
    <dbReference type="NCBI Taxonomy" id="989403"/>
    <lineage>
        <taxon>Bacteria</taxon>
        <taxon>Pseudomonadati</taxon>
        <taxon>Pseudomonadota</taxon>
        <taxon>Alphaproteobacteria</taxon>
        <taxon>Hyphomicrobiales</taxon>
        <taxon>Stappiaceae</taxon>
        <taxon>Pseudovibrio</taxon>
    </lineage>
</organism>
<feature type="transmembrane region" description="Helical" evidence="1">
    <location>
        <begin position="174"/>
        <end position="197"/>
    </location>
</feature>
<feature type="transmembrane region" description="Helical" evidence="1">
    <location>
        <begin position="140"/>
        <end position="162"/>
    </location>
</feature>
<dbReference type="Pfam" id="PF12679">
    <property type="entry name" value="ABC2_membrane_2"/>
    <property type="match status" value="1"/>
</dbReference>
<comment type="caution">
    <text evidence="2">The sequence shown here is derived from an EMBL/GenBank/DDBJ whole genome shotgun (WGS) entry which is preliminary data.</text>
</comment>
<keyword evidence="3" id="KW-1185">Reference proteome</keyword>
<dbReference type="PANTHER" id="PTHR43471">
    <property type="entry name" value="ABC TRANSPORTER PERMEASE"/>
    <property type="match status" value="1"/>
</dbReference>
<proteinExistence type="predicted"/>
<dbReference type="OrthoDB" id="9805862at2"/>
<evidence type="ECO:0000256" key="1">
    <source>
        <dbReference type="SAM" id="Phobius"/>
    </source>
</evidence>
<evidence type="ECO:0000313" key="2">
    <source>
        <dbReference type="EMBL" id="KZL05159.1"/>
    </source>
</evidence>
<dbReference type="RefSeq" id="WP_068010901.1">
    <property type="nucleotide sequence ID" value="NZ_FOFM01000011.1"/>
</dbReference>